<accession>A0A239BIP8</accession>
<dbReference type="RefSeq" id="WP_089274808.1">
    <property type="nucleotide sequence ID" value="NZ_FZOC01000005.1"/>
</dbReference>
<sequence>MQHRASLTKHENELSRALRQRVQSAESVQDVQQAFALFLKDMLARATGHELVLEEGDVRVDPAAPEGYVLGPGIAANPDYARFLVGSDLPEILRRQAEDAVNRINHLKRNTVKAEAKLFPRPDRKY</sequence>
<evidence type="ECO:0000313" key="1">
    <source>
        <dbReference type="EMBL" id="SNS07696.1"/>
    </source>
</evidence>
<name>A0A239BIP8_9BACT</name>
<gene>
    <name evidence="1" type="ORF">SAMN04488503_2604</name>
</gene>
<proteinExistence type="predicted"/>
<dbReference type="Proteomes" id="UP000198324">
    <property type="component" value="Unassembled WGS sequence"/>
</dbReference>
<reference evidence="1 2" key="1">
    <citation type="submission" date="2017-06" db="EMBL/GenBank/DDBJ databases">
        <authorList>
            <person name="Kim H.J."/>
            <person name="Triplett B.A."/>
        </authorList>
    </citation>
    <scope>NUCLEOTIDE SEQUENCE [LARGE SCALE GENOMIC DNA]</scope>
    <source>
        <strain evidence="1 2">DSM 13116</strain>
    </source>
</reference>
<dbReference type="EMBL" id="FZOC01000005">
    <property type="protein sequence ID" value="SNS07696.1"/>
    <property type="molecule type" value="Genomic_DNA"/>
</dbReference>
<organism evidence="1 2">
    <name type="scientific">Humidesulfovibrio mexicanus</name>
    <dbReference type="NCBI Taxonomy" id="147047"/>
    <lineage>
        <taxon>Bacteria</taxon>
        <taxon>Pseudomonadati</taxon>
        <taxon>Thermodesulfobacteriota</taxon>
        <taxon>Desulfovibrionia</taxon>
        <taxon>Desulfovibrionales</taxon>
        <taxon>Desulfovibrionaceae</taxon>
        <taxon>Humidesulfovibrio</taxon>
    </lineage>
</organism>
<keyword evidence="2" id="KW-1185">Reference proteome</keyword>
<dbReference type="AlphaFoldDB" id="A0A239BIP8"/>
<dbReference type="OrthoDB" id="5431839at2"/>
<protein>
    <submittedName>
        <fullName evidence="1">Uncharacterized protein</fullName>
    </submittedName>
</protein>
<evidence type="ECO:0000313" key="2">
    <source>
        <dbReference type="Proteomes" id="UP000198324"/>
    </source>
</evidence>